<dbReference type="KEGG" id="mmes:MMSR116_14265"/>
<name>A0A6B9FMH8_9HYPH</name>
<dbReference type="GO" id="GO:0003677">
    <property type="term" value="F:DNA binding"/>
    <property type="evidence" value="ECO:0007669"/>
    <property type="project" value="UniProtKB-KW"/>
</dbReference>
<reference evidence="5 6" key="2">
    <citation type="journal article" date="2013" name="Genome Announc.">
        <title>Draft Genome Sequence of Methylobacterium mesophilicum Strain SR1.6/6, Isolated from Citrus sinensis.</title>
        <authorList>
            <person name="Marinho Almeida D."/>
            <person name="Dini-Andreote F."/>
            <person name="Camargo Neves A.A."/>
            <person name="Juca Ramos R.T."/>
            <person name="Andreote F.D."/>
            <person name="Carneiro A.R."/>
            <person name="Oliveira de Souza Lima A."/>
            <person name="Caracciolo Gomes de Sa P.H."/>
            <person name="Ribeiro Barbosa M.S."/>
            <person name="Araujo W.L."/>
            <person name="Silva A."/>
        </authorList>
    </citation>
    <scope>NUCLEOTIDE SEQUENCE [LARGE SCALE GENOMIC DNA]</scope>
    <source>
        <strain evidence="5 6">SR1.6/6</strain>
    </source>
</reference>
<dbReference type="PANTHER" id="PTHR43132:SF2">
    <property type="entry name" value="ARSENICAL RESISTANCE OPERON REPRESSOR ARSR-RELATED"/>
    <property type="match status" value="1"/>
</dbReference>
<dbReference type="Pfam" id="PF01022">
    <property type="entry name" value="HTH_5"/>
    <property type="match status" value="1"/>
</dbReference>
<dbReference type="CDD" id="cd00090">
    <property type="entry name" value="HTH_ARSR"/>
    <property type="match status" value="1"/>
</dbReference>
<evidence type="ECO:0000256" key="2">
    <source>
        <dbReference type="ARBA" id="ARBA00023125"/>
    </source>
</evidence>
<proteinExistence type="predicted"/>
<protein>
    <submittedName>
        <fullName evidence="5">Helix-turn-helix transcriptional regulator</fullName>
    </submittedName>
</protein>
<dbReference type="SUPFAM" id="SSF46785">
    <property type="entry name" value="Winged helix' DNA-binding domain"/>
    <property type="match status" value="1"/>
</dbReference>
<evidence type="ECO:0000256" key="1">
    <source>
        <dbReference type="ARBA" id="ARBA00023015"/>
    </source>
</evidence>
<dbReference type="PROSITE" id="PS50987">
    <property type="entry name" value="HTH_ARSR_2"/>
    <property type="match status" value="1"/>
</dbReference>
<evidence type="ECO:0000313" key="6">
    <source>
        <dbReference type="Proteomes" id="UP000012488"/>
    </source>
</evidence>
<keyword evidence="3" id="KW-0804">Transcription</keyword>
<keyword evidence="1" id="KW-0805">Transcription regulation</keyword>
<sequence>MDAATPTDLIHLQDKAADAARLLRLLANEKRLMILCLLVARGEMDVTSLAEAVELSQSALSQHLAKLREDGLVAYRRESQTLHYRLEDPRAARVLATLKDIFCPELG</sequence>
<dbReference type="EMBL" id="CP043538">
    <property type="protein sequence ID" value="QGY02916.1"/>
    <property type="molecule type" value="Genomic_DNA"/>
</dbReference>
<dbReference type="Gene3D" id="1.10.10.10">
    <property type="entry name" value="Winged helix-like DNA-binding domain superfamily/Winged helix DNA-binding domain"/>
    <property type="match status" value="1"/>
</dbReference>
<organism evidence="5 6">
    <name type="scientific">Methylobacterium mesophilicum SR1.6/6</name>
    <dbReference type="NCBI Taxonomy" id="908290"/>
    <lineage>
        <taxon>Bacteria</taxon>
        <taxon>Pseudomonadati</taxon>
        <taxon>Pseudomonadota</taxon>
        <taxon>Alphaproteobacteria</taxon>
        <taxon>Hyphomicrobiales</taxon>
        <taxon>Methylobacteriaceae</taxon>
        <taxon>Methylobacterium</taxon>
    </lineage>
</organism>
<dbReference type="OrthoDB" id="194599at2"/>
<dbReference type="InterPro" id="IPR011991">
    <property type="entry name" value="ArsR-like_HTH"/>
</dbReference>
<dbReference type="InterPro" id="IPR036390">
    <property type="entry name" value="WH_DNA-bd_sf"/>
</dbReference>
<dbReference type="RefSeq" id="WP_010682490.1">
    <property type="nucleotide sequence ID" value="NZ_CP043538.1"/>
</dbReference>
<feature type="domain" description="HTH arsR-type" evidence="4">
    <location>
        <begin position="12"/>
        <end position="106"/>
    </location>
</feature>
<dbReference type="Proteomes" id="UP000012488">
    <property type="component" value="Chromosome"/>
</dbReference>
<dbReference type="AlphaFoldDB" id="A0A6B9FMH8"/>
<evidence type="ECO:0000259" key="4">
    <source>
        <dbReference type="PROSITE" id="PS50987"/>
    </source>
</evidence>
<dbReference type="InterPro" id="IPR001845">
    <property type="entry name" value="HTH_ArsR_DNA-bd_dom"/>
</dbReference>
<dbReference type="SMART" id="SM00418">
    <property type="entry name" value="HTH_ARSR"/>
    <property type="match status" value="1"/>
</dbReference>
<evidence type="ECO:0000256" key="3">
    <source>
        <dbReference type="ARBA" id="ARBA00023163"/>
    </source>
</evidence>
<evidence type="ECO:0000313" key="5">
    <source>
        <dbReference type="EMBL" id="QGY02916.1"/>
    </source>
</evidence>
<dbReference type="InterPro" id="IPR051011">
    <property type="entry name" value="Metal_resp_trans_reg"/>
</dbReference>
<accession>A0A6B9FMH8</accession>
<dbReference type="InterPro" id="IPR036388">
    <property type="entry name" value="WH-like_DNA-bd_sf"/>
</dbReference>
<reference evidence="5 6" key="1">
    <citation type="journal article" date="2012" name="Genet. Mol. Biol.">
        <title>Analysis of 16S rRNA and mxaF genes revealing insights into Methylobacterium niche-specific plant association.</title>
        <authorList>
            <person name="Dourado M.N."/>
            <person name="Andreote F.D."/>
            <person name="Dini-Andreote F."/>
            <person name="Conti R."/>
            <person name="Araujo J.M."/>
            <person name="Araujo W.L."/>
        </authorList>
    </citation>
    <scope>NUCLEOTIDE SEQUENCE [LARGE SCALE GENOMIC DNA]</scope>
    <source>
        <strain evidence="5 6">SR1.6/6</strain>
    </source>
</reference>
<dbReference type="PRINTS" id="PR00778">
    <property type="entry name" value="HTHARSR"/>
</dbReference>
<gene>
    <name evidence="5" type="ORF">MMSR116_14265</name>
</gene>
<dbReference type="GO" id="GO:0003700">
    <property type="term" value="F:DNA-binding transcription factor activity"/>
    <property type="evidence" value="ECO:0007669"/>
    <property type="project" value="InterPro"/>
</dbReference>
<dbReference type="NCBIfam" id="NF033788">
    <property type="entry name" value="HTH_metalloreg"/>
    <property type="match status" value="1"/>
</dbReference>
<keyword evidence="2" id="KW-0238">DNA-binding</keyword>
<dbReference type="PANTHER" id="PTHR43132">
    <property type="entry name" value="ARSENICAL RESISTANCE OPERON REPRESSOR ARSR-RELATED"/>
    <property type="match status" value="1"/>
</dbReference>